<evidence type="ECO:0000313" key="1">
    <source>
        <dbReference type="EMBL" id="KSZ55984.1"/>
    </source>
</evidence>
<dbReference type="AlphaFoldDB" id="A0A0V9UCX4"/>
<gene>
    <name evidence="1" type="ORF">Z045_25825</name>
</gene>
<dbReference type="PATRIC" id="fig|1441730.3.peg.5466"/>
<protein>
    <submittedName>
        <fullName evidence="1">Uncharacterized protein</fullName>
    </submittedName>
</protein>
<proteinExistence type="predicted"/>
<organism evidence="1 2">
    <name type="scientific">Rhodococcus pyridinivorans KG-16</name>
    <dbReference type="NCBI Taxonomy" id="1441730"/>
    <lineage>
        <taxon>Bacteria</taxon>
        <taxon>Bacillati</taxon>
        <taxon>Actinomycetota</taxon>
        <taxon>Actinomycetes</taxon>
        <taxon>Mycobacteriales</taxon>
        <taxon>Nocardiaceae</taxon>
        <taxon>Rhodococcus</taxon>
    </lineage>
</organism>
<evidence type="ECO:0000313" key="2">
    <source>
        <dbReference type="Proteomes" id="UP000053060"/>
    </source>
</evidence>
<reference evidence="2" key="1">
    <citation type="submission" date="2015-01" db="EMBL/GenBank/DDBJ databases">
        <title>Draft genome sequence of Rhodococcus pyridinivorans strain KG-16, a hydrocarbon-degrading bacterium.</title>
        <authorList>
            <person name="Aggarwal R.K."/>
            <person name="Dawar C."/>
        </authorList>
    </citation>
    <scope>NUCLEOTIDE SEQUENCE [LARGE SCALE GENOMIC DNA]</scope>
    <source>
        <strain evidence="2">KG-16</strain>
    </source>
</reference>
<dbReference type="EMBL" id="AZXY01000032">
    <property type="protein sequence ID" value="KSZ55984.1"/>
    <property type="molecule type" value="Genomic_DNA"/>
</dbReference>
<reference evidence="1 2" key="2">
    <citation type="journal article" date="2016" name="Genome Announc.">
        <title>Draft Genome Sequence of a Versatile Hydrocarbon-Degrading Bacterium, Rhodococcus pyridinivorans Strain KG-16, Collected from Oil Fields in India.</title>
        <authorList>
            <person name="Aggarwal R.K."/>
            <person name="Dawar C."/>
            <person name="Phanindranath R."/>
            <person name="Mutnuri L."/>
            <person name="Dayal A.M."/>
        </authorList>
    </citation>
    <scope>NUCLEOTIDE SEQUENCE [LARGE SCALE GENOMIC DNA]</scope>
    <source>
        <strain evidence="1 2">KG-16</strain>
    </source>
</reference>
<name>A0A0V9UCX4_9NOCA</name>
<sequence>MNNDLVAEATSAQCASAATAITTHLDPEEPSLRFFSWGWVRVLHPLFLRAICTAATPTEAEQIVTNHYRTCGLVAITHVLAHPPYAISADNRAKIKHATTTLRKDVCDAVIRDLTTNRTQDQRRMSQVLTFLDYLDDEMWTQIRERIDPMLDARTITQGDLAARFVSTFSEEDINKFHRDEFEKLVPFASWRSDQFPEDDTSSLLEDTTLESLAIYAARIVRPILEAQPPETTG</sequence>
<comment type="caution">
    <text evidence="1">The sequence shown here is derived from an EMBL/GenBank/DDBJ whole genome shotgun (WGS) entry which is preliminary data.</text>
</comment>
<dbReference type="Proteomes" id="UP000053060">
    <property type="component" value="Unassembled WGS sequence"/>
</dbReference>
<accession>A0A0V9UCX4</accession>